<feature type="domain" description="F-box" evidence="2">
    <location>
        <begin position="112"/>
        <end position="143"/>
    </location>
</feature>
<organism evidence="3 4">
    <name type="scientific">Sphaerulina musiva (strain SO2202)</name>
    <name type="common">Poplar stem canker fungus</name>
    <name type="synonym">Septoria musiva</name>
    <dbReference type="NCBI Taxonomy" id="692275"/>
    <lineage>
        <taxon>Eukaryota</taxon>
        <taxon>Fungi</taxon>
        <taxon>Dikarya</taxon>
        <taxon>Ascomycota</taxon>
        <taxon>Pezizomycotina</taxon>
        <taxon>Dothideomycetes</taxon>
        <taxon>Dothideomycetidae</taxon>
        <taxon>Mycosphaerellales</taxon>
        <taxon>Mycosphaerellaceae</taxon>
        <taxon>Sphaerulina</taxon>
    </lineage>
</organism>
<dbReference type="GeneID" id="27898554"/>
<evidence type="ECO:0000313" key="3">
    <source>
        <dbReference type="EMBL" id="EMF10979.1"/>
    </source>
</evidence>
<dbReference type="RefSeq" id="XP_016759100.1">
    <property type="nucleotide sequence ID" value="XM_016901417.1"/>
</dbReference>
<dbReference type="Pfam" id="PF00646">
    <property type="entry name" value="F-box"/>
    <property type="match status" value="1"/>
</dbReference>
<name>M3BUG7_SPHMS</name>
<evidence type="ECO:0000256" key="1">
    <source>
        <dbReference type="SAM" id="MobiDB-lite"/>
    </source>
</evidence>
<dbReference type="Proteomes" id="UP000016931">
    <property type="component" value="Unassembled WGS sequence"/>
</dbReference>
<dbReference type="InterPro" id="IPR001810">
    <property type="entry name" value="F-box_dom"/>
</dbReference>
<reference evidence="3 4" key="1">
    <citation type="journal article" date="2012" name="PLoS Pathog.">
        <title>Diverse lifestyles and strategies of plant pathogenesis encoded in the genomes of eighteen Dothideomycetes fungi.</title>
        <authorList>
            <person name="Ohm R.A."/>
            <person name="Feau N."/>
            <person name="Henrissat B."/>
            <person name="Schoch C.L."/>
            <person name="Horwitz B.A."/>
            <person name="Barry K.W."/>
            <person name="Condon B.J."/>
            <person name="Copeland A.C."/>
            <person name="Dhillon B."/>
            <person name="Glaser F."/>
            <person name="Hesse C.N."/>
            <person name="Kosti I."/>
            <person name="LaButti K."/>
            <person name="Lindquist E.A."/>
            <person name="Lucas S."/>
            <person name="Salamov A.A."/>
            <person name="Bradshaw R.E."/>
            <person name="Ciuffetti L."/>
            <person name="Hamelin R.C."/>
            <person name="Kema G.H.J."/>
            <person name="Lawrence C."/>
            <person name="Scott J.A."/>
            <person name="Spatafora J.W."/>
            <person name="Turgeon B.G."/>
            <person name="de Wit P.J.G.M."/>
            <person name="Zhong S."/>
            <person name="Goodwin S.B."/>
            <person name="Grigoriev I.V."/>
        </authorList>
    </citation>
    <scope>NUCLEOTIDE SEQUENCE [LARGE SCALE GENOMIC DNA]</scope>
    <source>
        <strain evidence="3 4">SO2202</strain>
    </source>
</reference>
<dbReference type="AlphaFoldDB" id="M3BUG7"/>
<dbReference type="EMBL" id="KB456266">
    <property type="protein sequence ID" value="EMF10979.1"/>
    <property type="molecule type" value="Genomic_DNA"/>
</dbReference>
<dbReference type="SUPFAM" id="SSF81383">
    <property type="entry name" value="F-box domain"/>
    <property type="match status" value="1"/>
</dbReference>
<dbReference type="OrthoDB" id="3647132at2759"/>
<accession>M3BUG7</accession>
<feature type="compositionally biased region" description="Polar residues" evidence="1">
    <location>
        <begin position="62"/>
        <end position="88"/>
    </location>
</feature>
<gene>
    <name evidence="3" type="ORF">SEPMUDRAFT_118293</name>
</gene>
<feature type="region of interest" description="Disordered" evidence="1">
    <location>
        <begin position="50"/>
        <end position="96"/>
    </location>
</feature>
<proteinExistence type="predicted"/>
<dbReference type="OMA" id="IQVQFFY"/>
<dbReference type="InterPro" id="IPR036047">
    <property type="entry name" value="F-box-like_dom_sf"/>
</dbReference>
<protein>
    <recommendedName>
        <fullName evidence="2">F-box domain-containing protein</fullName>
    </recommendedName>
</protein>
<evidence type="ECO:0000313" key="4">
    <source>
        <dbReference type="Proteomes" id="UP000016931"/>
    </source>
</evidence>
<dbReference type="HOGENOM" id="CLU_657500_0_0_1"/>
<evidence type="ECO:0000259" key="2">
    <source>
        <dbReference type="Pfam" id="PF00646"/>
    </source>
</evidence>
<sequence>MSDAVTLKRKAQQCLVELEKRRCTRHGIAYEDVGSVLETAFAAETDSYVEDGDVSDNKHSPHSTAASSCQPDRSPKRVSSNKNLASPRSTHRMKTRSAKRTLTFNKVFNTGELLEKILFELSPHAIVKFRLVSKTWKHIIMTLPAIRQKIFLEPRPFDDIWILDTATEVLRPYTAAHDGGGDFLPKSKLHCTPATLNPMLFHREPEAESIALIDRASHCEVIRFVARPNMLRRPFDGVYHDMFLTQPPIKMVEMRIKFHDRDQRRRGRSCPLQESDSIRVERDEGVKLKDLLLEFQHAMEGGEDGIVRDLAIKVRDRGGNRNDLQTEKASLLYFLGAIFVDEEEKAAINAMKPAEERWSGEATSPVVVALSPQAKELAKGNCGRMIDFRGVEERRGEEERRRLWLEKRDMTVFGMRKA</sequence>
<keyword evidence="4" id="KW-1185">Reference proteome</keyword>
<dbReference type="eggNOG" id="ENOG502R9YW">
    <property type="taxonomic scope" value="Eukaryota"/>
</dbReference>